<dbReference type="PROSITE" id="PS51350">
    <property type="entry name" value="PTS_HPR_DOM"/>
    <property type="match status" value="1"/>
</dbReference>
<dbReference type="InterPro" id="IPR050399">
    <property type="entry name" value="HPr"/>
</dbReference>
<dbReference type="RefSeq" id="WP_002696632.1">
    <property type="nucleotide sequence ID" value="NZ_CDNC01000001.1"/>
</dbReference>
<comment type="subcellular location">
    <subcellularLocation>
        <location evidence="1">Cytoplasm</location>
    </subcellularLocation>
</comment>
<name>A0A0B7GU15_TREPH</name>
<evidence type="ECO:0000313" key="6">
    <source>
        <dbReference type="EMBL" id="CEM60465.1"/>
    </source>
</evidence>
<dbReference type="PROSITE" id="PS00369">
    <property type="entry name" value="PTS_HPR_HIS"/>
    <property type="match status" value="1"/>
</dbReference>
<accession>A0A0B7GU15</accession>
<keyword evidence="8" id="KW-1185">Reference proteome</keyword>
<evidence type="ECO:0000256" key="3">
    <source>
        <dbReference type="ARBA" id="ARBA00022490"/>
    </source>
</evidence>
<dbReference type="EMBL" id="CDNC01000001">
    <property type="protein sequence ID" value="CEM60465.1"/>
    <property type="molecule type" value="Genomic_DNA"/>
</dbReference>
<proteinExistence type="inferred from homology"/>
<gene>
    <name evidence="6" type="primary">ptsH</name>
    <name evidence="7" type="ORF">FUT82_07850</name>
    <name evidence="6" type="ORF">TPHV1_10133</name>
</gene>
<protein>
    <submittedName>
        <fullName evidence="7">HPr family phosphocarrier protein</fullName>
    </submittedName>
    <submittedName>
        <fullName evidence="6">Phosphocarrier protein HPr</fullName>
        <ecNumber evidence="6">2.7.11.-</ecNumber>
    </submittedName>
</protein>
<dbReference type="OrthoDB" id="9809047at2"/>
<dbReference type="GO" id="GO:0016740">
    <property type="term" value="F:transferase activity"/>
    <property type="evidence" value="ECO:0007669"/>
    <property type="project" value="UniProtKB-KW"/>
</dbReference>
<dbReference type="GeneID" id="57753504"/>
<keyword evidence="3" id="KW-0963">Cytoplasm</keyword>
<reference evidence="6" key="2">
    <citation type="submission" date="2015-01" db="EMBL/GenBank/DDBJ databases">
        <authorList>
            <person name="Xiang T."/>
            <person name="Song Y."/>
            <person name="Huang L."/>
            <person name="Wang B."/>
            <person name="Wu P."/>
        </authorList>
    </citation>
    <scope>NUCLEOTIDE SEQUENCE [LARGE SCALE GENOMIC DNA]</scope>
    <source>
        <strain evidence="6">V1</strain>
    </source>
</reference>
<evidence type="ECO:0000259" key="5">
    <source>
        <dbReference type="PROSITE" id="PS51350"/>
    </source>
</evidence>
<dbReference type="Gene3D" id="3.30.1340.10">
    <property type="entry name" value="HPr-like"/>
    <property type="match status" value="1"/>
</dbReference>
<feature type="domain" description="HPr" evidence="5">
    <location>
        <begin position="1"/>
        <end position="88"/>
    </location>
</feature>
<dbReference type="EC" id="2.7.11.-" evidence="6"/>
<dbReference type="EMBL" id="CP042817">
    <property type="protein sequence ID" value="QEJ97916.1"/>
    <property type="molecule type" value="Genomic_DNA"/>
</dbReference>
<comment type="similarity">
    <text evidence="2">Belongs to the HPr family.</text>
</comment>
<evidence type="ECO:0000256" key="4">
    <source>
        <dbReference type="ARBA" id="ARBA00022683"/>
    </source>
</evidence>
<reference evidence="7 9" key="3">
    <citation type="submission" date="2019-08" db="EMBL/GenBank/DDBJ databases">
        <authorList>
            <person name="Kuhnert P."/>
        </authorList>
    </citation>
    <scope>NUCLEOTIDE SEQUENCE [LARGE SCALE GENOMIC DNA]</scope>
    <source>
        <strain evidence="7 9">B36.5</strain>
    </source>
</reference>
<dbReference type="InterPro" id="IPR001020">
    <property type="entry name" value="PTS_HPr_His_P_site"/>
</dbReference>
<dbReference type="PANTHER" id="PTHR33705">
    <property type="entry name" value="PHOSPHOCARRIER PROTEIN HPR"/>
    <property type="match status" value="1"/>
</dbReference>
<evidence type="ECO:0000313" key="7">
    <source>
        <dbReference type="EMBL" id="QEJ97916.1"/>
    </source>
</evidence>
<evidence type="ECO:0000256" key="2">
    <source>
        <dbReference type="ARBA" id="ARBA00010736"/>
    </source>
</evidence>
<evidence type="ECO:0000313" key="9">
    <source>
        <dbReference type="Proteomes" id="UP000323594"/>
    </source>
</evidence>
<evidence type="ECO:0000256" key="1">
    <source>
        <dbReference type="ARBA" id="ARBA00004496"/>
    </source>
</evidence>
<dbReference type="AlphaFoldDB" id="A0A0B7GU15"/>
<dbReference type="PANTHER" id="PTHR33705:SF2">
    <property type="entry name" value="PHOSPHOCARRIER PROTEIN NPR"/>
    <property type="match status" value="1"/>
</dbReference>
<keyword evidence="4" id="KW-0598">Phosphotransferase system</keyword>
<sequence length="88" mass="9487">MITKKLKVLNRAGIHARPAALIAQTANKFSSNLMFKKDNAEINAKSIMGIITMSAGYDTELILTAEGDDAAEAVAAIELLFTGKFEEE</sequence>
<reference evidence="8" key="1">
    <citation type="submission" date="2015-01" db="EMBL/GenBank/DDBJ databases">
        <authorList>
            <person name="Manzoor Shahid"/>
            <person name="Zubair Saima"/>
        </authorList>
    </citation>
    <scope>NUCLEOTIDE SEQUENCE [LARGE SCALE GENOMIC DNA]</scope>
    <source>
        <strain evidence="8">V1</strain>
    </source>
</reference>
<dbReference type="PRINTS" id="PR00107">
    <property type="entry name" value="PHOSPHOCPHPR"/>
</dbReference>
<keyword evidence="6" id="KW-0808">Transferase</keyword>
<dbReference type="GO" id="GO:0005737">
    <property type="term" value="C:cytoplasm"/>
    <property type="evidence" value="ECO:0007669"/>
    <property type="project" value="UniProtKB-SubCell"/>
</dbReference>
<evidence type="ECO:0000313" key="8">
    <source>
        <dbReference type="Proteomes" id="UP000042527"/>
    </source>
</evidence>
<dbReference type="CDD" id="cd00367">
    <property type="entry name" value="PTS-HPr_like"/>
    <property type="match status" value="1"/>
</dbReference>
<dbReference type="InterPro" id="IPR000032">
    <property type="entry name" value="HPr-like"/>
</dbReference>
<dbReference type="SUPFAM" id="SSF55594">
    <property type="entry name" value="HPr-like"/>
    <property type="match status" value="1"/>
</dbReference>
<dbReference type="NCBIfam" id="TIGR01003">
    <property type="entry name" value="PTS_HPr_family"/>
    <property type="match status" value="1"/>
</dbReference>
<dbReference type="InterPro" id="IPR035895">
    <property type="entry name" value="HPr-like_sf"/>
</dbReference>
<dbReference type="Proteomes" id="UP000042527">
    <property type="component" value="Unassembled WGS sequence"/>
</dbReference>
<dbReference type="Pfam" id="PF00381">
    <property type="entry name" value="PTS-HPr"/>
    <property type="match status" value="1"/>
</dbReference>
<dbReference type="Proteomes" id="UP000323594">
    <property type="component" value="Chromosome"/>
</dbReference>
<dbReference type="GO" id="GO:0009401">
    <property type="term" value="P:phosphoenolpyruvate-dependent sugar phosphotransferase system"/>
    <property type="evidence" value="ECO:0007669"/>
    <property type="project" value="UniProtKB-KW"/>
</dbReference>
<organism evidence="6 8">
    <name type="scientific">Treponema phagedenis</name>
    <dbReference type="NCBI Taxonomy" id="162"/>
    <lineage>
        <taxon>Bacteria</taxon>
        <taxon>Pseudomonadati</taxon>
        <taxon>Spirochaetota</taxon>
        <taxon>Spirochaetia</taxon>
        <taxon>Spirochaetales</taxon>
        <taxon>Treponemataceae</taxon>
        <taxon>Treponema</taxon>
    </lineage>
</organism>